<evidence type="ECO:0000313" key="2">
    <source>
        <dbReference type="Proteomes" id="UP000235672"/>
    </source>
</evidence>
<reference evidence="1 2" key="1">
    <citation type="submission" date="2016-05" db="EMBL/GenBank/DDBJ databases">
        <title>A degradative enzymes factory behind the ericoid mycorrhizal symbiosis.</title>
        <authorList>
            <consortium name="DOE Joint Genome Institute"/>
            <person name="Martino E."/>
            <person name="Morin E."/>
            <person name="Grelet G."/>
            <person name="Kuo A."/>
            <person name="Kohler A."/>
            <person name="Daghino S."/>
            <person name="Barry K."/>
            <person name="Choi C."/>
            <person name="Cichocki N."/>
            <person name="Clum A."/>
            <person name="Copeland A."/>
            <person name="Hainaut M."/>
            <person name="Haridas S."/>
            <person name="Labutti K."/>
            <person name="Lindquist E."/>
            <person name="Lipzen A."/>
            <person name="Khouja H.-R."/>
            <person name="Murat C."/>
            <person name="Ohm R."/>
            <person name="Olson A."/>
            <person name="Spatafora J."/>
            <person name="Veneault-Fourrey C."/>
            <person name="Henrissat B."/>
            <person name="Grigoriev I."/>
            <person name="Martin F."/>
            <person name="Perotto S."/>
        </authorList>
    </citation>
    <scope>NUCLEOTIDE SEQUENCE [LARGE SCALE GENOMIC DNA]</scope>
    <source>
        <strain evidence="1 2">UAMH 7357</strain>
    </source>
</reference>
<dbReference type="Proteomes" id="UP000235672">
    <property type="component" value="Unassembled WGS sequence"/>
</dbReference>
<name>A0A2J6Q3K1_9HELO</name>
<evidence type="ECO:0000313" key="1">
    <source>
        <dbReference type="EMBL" id="PMD20813.1"/>
    </source>
</evidence>
<dbReference type="AlphaFoldDB" id="A0A2J6Q3K1"/>
<protein>
    <submittedName>
        <fullName evidence="1">Uncharacterized protein</fullName>
    </submittedName>
</protein>
<dbReference type="EMBL" id="KZ613483">
    <property type="protein sequence ID" value="PMD20813.1"/>
    <property type="molecule type" value="Genomic_DNA"/>
</dbReference>
<accession>A0A2J6Q3K1</accession>
<gene>
    <name evidence="1" type="ORF">NA56DRAFT_704044</name>
</gene>
<proteinExistence type="predicted"/>
<organism evidence="1 2">
    <name type="scientific">Hyaloscypha hepaticicola</name>
    <dbReference type="NCBI Taxonomy" id="2082293"/>
    <lineage>
        <taxon>Eukaryota</taxon>
        <taxon>Fungi</taxon>
        <taxon>Dikarya</taxon>
        <taxon>Ascomycota</taxon>
        <taxon>Pezizomycotina</taxon>
        <taxon>Leotiomycetes</taxon>
        <taxon>Helotiales</taxon>
        <taxon>Hyaloscyphaceae</taxon>
        <taxon>Hyaloscypha</taxon>
    </lineage>
</organism>
<sequence length="207" mass="22913">MRRKTFGFDDHQILEHRHRHSYWKIELLTPESDIAWANALVSSIQARAGSQSHVGAGGGALAAATVRMRAQDVWLRGPFLKKLPVSLLCSFLDYAPCSDHVPACRSFDLPVSPFVKDQWLALSCDKPPRRSLTTSSVKVCFLDLPSDEDASGVSIMCLYYSGFSESNIDACCQCREAEYALNMRHDSAAPLPDILIQEAPVSPTTNR</sequence>
<keyword evidence="2" id="KW-1185">Reference proteome</keyword>